<organism evidence="6 7">
    <name type="scientific">Schistosoma mattheei</name>
    <dbReference type="NCBI Taxonomy" id="31246"/>
    <lineage>
        <taxon>Eukaryota</taxon>
        <taxon>Metazoa</taxon>
        <taxon>Spiralia</taxon>
        <taxon>Lophotrochozoa</taxon>
        <taxon>Platyhelminthes</taxon>
        <taxon>Trematoda</taxon>
        <taxon>Digenea</taxon>
        <taxon>Strigeidida</taxon>
        <taxon>Schistosomatoidea</taxon>
        <taxon>Schistosomatidae</taxon>
        <taxon>Schistosoma</taxon>
    </lineage>
</organism>
<dbReference type="SUPFAM" id="SSF52540">
    <property type="entry name" value="P-loop containing nucleoside triphosphate hydrolases"/>
    <property type="match status" value="1"/>
</dbReference>
<dbReference type="PANTHER" id="PTHR43636:SF2">
    <property type="entry name" value="ELONGATION FACTOR G, MITOCHONDRIAL"/>
    <property type="match status" value="1"/>
</dbReference>
<dbReference type="SUPFAM" id="SSF50447">
    <property type="entry name" value="Translation proteins"/>
    <property type="match status" value="1"/>
</dbReference>
<dbReference type="InterPro" id="IPR009000">
    <property type="entry name" value="Transl_B-barrel_sf"/>
</dbReference>
<keyword evidence="7" id="KW-1185">Reference proteome</keyword>
<dbReference type="CDD" id="cd04091">
    <property type="entry name" value="mtEFG1_II_like"/>
    <property type="match status" value="1"/>
</dbReference>
<dbReference type="EMBL" id="UZAL01040442">
    <property type="protein sequence ID" value="VDP77030.1"/>
    <property type="molecule type" value="Genomic_DNA"/>
</dbReference>
<keyword evidence="3" id="KW-0251">Elongation factor</keyword>
<dbReference type="Gene3D" id="3.40.50.300">
    <property type="entry name" value="P-loop containing nucleotide triphosphate hydrolases"/>
    <property type="match status" value="1"/>
</dbReference>
<dbReference type="GO" id="GO:0070125">
    <property type="term" value="P:mitochondrial translational elongation"/>
    <property type="evidence" value="ECO:0007669"/>
    <property type="project" value="TreeGrafter"/>
</dbReference>
<dbReference type="FunFam" id="2.40.30.10:FF:000022">
    <property type="entry name" value="Elongation factor G, mitochondrial"/>
    <property type="match status" value="1"/>
</dbReference>
<gene>
    <name evidence="6" type="ORF">SMTD_LOCUS18428</name>
</gene>
<dbReference type="STRING" id="31246.A0A183PVP1"/>
<reference evidence="6 7" key="1">
    <citation type="submission" date="2018-11" db="EMBL/GenBank/DDBJ databases">
        <authorList>
            <consortium name="Pathogen Informatics"/>
        </authorList>
    </citation>
    <scope>NUCLEOTIDE SEQUENCE [LARGE SCALE GENOMIC DNA]</scope>
    <source>
        <strain>Denwood</strain>
        <strain evidence="7">Zambia</strain>
    </source>
</reference>
<dbReference type="InterPro" id="IPR027417">
    <property type="entry name" value="P-loop_NTPase"/>
</dbReference>
<dbReference type="Pfam" id="PF03144">
    <property type="entry name" value="GTP_EFTU_D2"/>
    <property type="match status" value="1"/>
</dbReference>
<dbReference type="InterPro" id="IPR004161">
    <property type="entry name" value="EFTu-like_2"/>
</dbReference>
<dbReference type="GO" id="GO:0003746">
    <property type="term" value="F:translation elongation factor activity"/>
    <property type="evidence" value="ECO:0007669"/>
    <property type="project" value="UniProtKB-KW"/>
</dbReference>
<evidence type="ECO:0000256" key="1">
    <source>
        <dbReference type="ARBA" id="ARBA00005870"/>
    </source>
</evidence>
<proteinExistence type="inferred from homology"/>
<keyword evidence="2" id="KW-0547">Nucleotide-binding</keyword>
<sequence>CLANADDEIGEAFLSEKPLTQAELKAGLHRATLARRFVPVLVGSALRNRGVQLLLDAILDYLPNPGEASKFGQLTYMRIYQGCLRRGDSVRNSRTGRRIRVSRLGRLNVTELEDLEAVYAGDIAAFFGVDCASGDTMVDVNMKEPLAMVSFST</sequence>
<dbReference type="GO" id="GO:0005525">
    <property type="term" value="F:GTP binding"/>
    <property type="evidence" value="ECO:0007669"/>
    <property type="project" value="UniProtKB-KW"/>
</dbReference>
<name>A0A183PVP1_9TREM</name>
<accession>A0A183PVP1</accession>
<evidence type="ECO:0000256" key="2">
    <source>
        <dbReference type="ARBA" id="ARBA00022741"/>
    </source>
</evidence>
<dbReference type="PANTHER" id="PTHR43636">
    <property type="entry name" value="ELONGATION FACTOR G, MITOCHONDRIAL"/>
    <property type="match status" value="1"/>
</dbReference>
<comment type="similarity">
    <text evidence="1">Belongs to the TRAFAC class translation factor GTPase superfamily. Classic translation factor GTPase family. EF-G/EF-2 subfamily.</text>
</comment>
<evidence type="ECO:0000313" key="7">
    <source>
        <dbReference type="Proteomes" id="UP000269396"/>
    </source>
</evidence>
<dbReference type="Proteomes" id="UP000269396">
    <property type="component" value="Unassembled WGS sequence"/>
</dbReference>
<evidence type="ECO:0000313" key="6">
    <source>
        <dbReference type="EMBL" id="VDP77030.1"/>
    </source>
</evidence>
<evidence type="ECO:0000256" key="5">
    <source>
        <dbReference type="ARBA" id="ARBA00023134"/>
    </source>
</evidence>
<evidence type="ECO:0000256" key="4">
    <source>
        <dbReference type="ARBA" id="ARBA00022917"/>
    </source>
</evidence>
<dbReference type="GO" id="GO:0003924">
    <property type="term" value="F:GTPase activity"/>
    <property type="evidence" value="ECO:0007669"/>
    <property type="project" value="TreeGrafter"/>
</dbReference>
<keyword evidence="4" id="KW-0648">Protein biosynthesis</keyword>
<feature type="non-terminal residue" evidence="6">
    <location>
        <position position="1"/>
    </location>
</feature>
<evidence type="ECO:0000256" key="3">
    <source>
        <dbReference type="ARBA" id="ARBA00022768"/>
    </source>
</evidence>
<keyword evidence="5" id="KW-0342">GTP-binding</keyword>
<dbReference type="GO" id="GO:0005739">
    <property type="term" value="C:mitochondrion"/>
    <property type="evidence" value="ECO:0007669"/>
    <property type="project" value="TreeGrafter"/>
</dbReference>
<dbReference type="Gene3D" id="2.40.30.10">
    <property type="entry name" value="Translation factors"/>
    <property type="match status" value="1"/>
</dbReference>
<protein>
    <submittedName>
        <fullName evidence="6">Uncharacterized protein</fullName>
    </submittedName>
</protein>
<dbReference type="AlphaFoldDB" id="A0A183PVP1"/>